<dbReference type="FunFam" id="1.20.1250.20:FF:000065">
    <property type="entry name" value="Putative MFS pantothenate transporter"/>
    <property type="match status" value="1"/>
</dbReference>
<protein>
    <recommendedName>
        <fullName evidence="10">Major facilitator superfamily (MFS) profile domain-containing protein</fullName>
    </recommendedName>
</protein>
<feature type="compositionally biased region" description="Basic and acidic residues" evidence="8">
    <location>
        <begin position="478"/>
        <end position="493"/>
    </location>
</feature>
<feature type="transmembrane region" description="Helical" evidence="9">
    <location>
        <begin position="884"/>
        <end position="905"/>
    </location>
</feature>
<dbReference type="PANTHER" id="PTHR30011">
    <property type="entry name" value="ALKANESULFONATE MONOOXYGENASE-RELATED"/>
    <property type="match status" value="1"/>
</dbReference>
<feature type="transmembrane region" description="Helical" evidence="9">
    <location>
        <begin position="655"/>
        <end position="677"/>
    </location>
</feature>
<evidence type="ECO:0000256" key="2">
    <source>
        <dbReference type="ARBA" id="ARBA00022448"/>
    </source>
</evidence>
<dbReference type="PANTHER" id="PTHR30011:SF30">
    <property type="entry name" value="XENOBIOTIC COMPOUND MONOOXYGENASE, DSZA FAMILY (AFU_ORTHOLOGUE AFUA_6G01920)"/>
    <property type="match status" value="1"/>
</dbReference>
<dbReference type="InterPro" id="IPR036259">
    <property type="entry name" value="MFS_trans_sf"/>
</dbReference>
<keyword evidence="2" id="KW-0813">Transport</keyword>
<dbReference type="InterPro" id="IPR036661">
    <property type="entry name" value="Luciferase-like_sf"/>
</dbReference>
<feature type="region of interest" description="Disordered" evidence="8">
    <location>
        <begin position="475"/>
        <end position="494"/>
    </location>
</feature>
<evidence type="ECO:0000256" key="3">
    <source>
        <dbReference type="ARBA" id="ARBA00022692"/>
    </source>
</evidence>
<organism evidence="11 12">
    <name type="scientific">Talaromyces amestolkiae</name>
    <dbReference type="NCBI Taxonomy" id="1196081"/>
    <lineage>
        <taxon>Eukaryota</taxon>
        <taxon>Fungi</taxon>
        <taxon>Dikarya</taxon>
        <taxon>Ascomycota</taxon>
        <taxon>Pezizomycotina</taxon>
        <taxon>Eurotiomycetes</taxon>
        <taxon>Eurotiomycetidae</taxon>
        <taxon>Eurotiales</taxon>
        <taxon>Trichocomaceae</taxon>
        <taxon>Talaromyces</taxon>
        <taxon>Talaromyces sect. Talaromyces</taxon>
    </lineage>
</organism>
<feature type="domain" description="Major facilitator superfamily (MFS) profile" evidence="10">
    <location>
        <begin position="527"/>
        <end position="943"/>
    </location>
</feature>
<evidence type="ECO:0000259" key="10">
    <source>
        <dbReference type="PROSITE" id="PS50850"/>
    </source>
</evidence>
<dbReference type="GO" id="GO:0016705">
    <property type="term" value="F:oxidoreductase activity, acting on paired donors, with incorporation or reduction of molecular oxygen"/>
    <property type="evidence" value="ECO:0007669"/>
    <property type="project" value="InterPro"/>
</dbReference>
<feature type="transmembrane region" description="Helical" evidence="9">
    <location>
        <begin position="621"/>
        <end position="643"/>
    </location>
</feature>
<feature type="transmembrane region" description="Helical" evidence="9">
    <location>
        <begin position="760"/>
        <end position="781"/>
    </location>
</feature>
<keyword evidence="12" id="KW-1185">Reference proteome</keyword>
<dbReference type="InterPro" id="IPR051260">
    <property type="entry name" value="Diverse_substr_monoxygenases"/>
</dbReference>
<dbReference type="PROSITE" id="PS50850">
    <property type="entry name" value="MFS"/>
    <property type="match status" value="1"/>
</dbReference>
<comment type="subcellular location">
    <subcellularLocation>
        <location evidence="1">Membrane</location>
        <topology evidence="1">Multi-pass membrane protein</topology>
    </subcellularLocation>
</comment>
<evidence type="ECO:0000256" key="5">
    <source>
        <dbReference type="ARBA" id="ARBA00023136"/>
    </source>
</evidence>
<reference evidence="11 12" key="1">
    <citation type="journal article" date="2017" name="Biotechnol. Biofuels">
        <title>Differential beta-glucosidase expression as a function of carbon source availability in Talaromyces amestolkiae: a genomic and proteomic approach.</title>
        <authorList>
            <person name="de Eugenio L.I."/>
            <person name="Mendez-Liter J.A."/>
            <person name="Nieto-Dominguez M."/>
            <person name="Alonso L."/>
            <person name="Gil-Munoz J."/>
            <person name="Barriuso J."/>
            <person name="Prieto A."/>
            <person name="Martinez M.J."/>
        </authorList>
    </citation>
    <scope>NUCLEOTIDE SEQUENCE [LARGE SCALE GENOMIC DNA]</scope>
    <source>
        <strain evidence="11 12">CIB</strain>
    </source>
</reference>
<gene>
    <name evidence="11" type="ORF">BHQ10_005341</name>
</gene>
<dbReference type="InterPro" id="IPR016215">
    <property type="entry name" value="NTA_MOA"/>
</dbReference>
<evidence type="ECO:0000256" key="1">
    <source>
        <dbReference type="ARBA" id="ARBA00004141"/>
    </source>
</evidence>
<dbReference type="GO" id="GO:0004497">
    <property type="term" value="F:monooxygenase activity"/>
    <property type="evidence" value="ECO:0007669"/>
    <property type="project" value="InterPro"/>
</dbReference>
<dbReference type="SUPFAM" id="SSF51679">
    <property type="entry name" value="Bacterial luciferase-like"/>
    <property type="match status" value="1"/>
</dbReference>
<sequence>MASSASNTEAAPRKRIILNAFDMFTVGHLSFGQWRRDDDRSATKRRDLSYWVNLAKVLERGDFNSLFIADTLGHYDTYKGSAEPCFRTGAQFPMADPIIPISAMASATKNLGFVITGSTSYEAPYLVARRFSTVDHLTGGRFGWNIVTSWKASAAKAVGLSLVEHDKRYLIADEYLRILYQLWEGSWADDALQENKEDEIYVDINRIKTVNYHSSTFSVEAPHVVDPSPQRTPFLFQAGTSAAGTSFAATHAEGILVSGLSPHILAPRIKSLRDKAAAQGRDPQSIKIFAVITPIVGATDDEAQAKYEKALQYASSEGGLTFASANLGIDLSQFDPDVEISTSDVQLDSRVHSFVSNLEYHGAELPKWTPRNIGKIIAIGGNGPVPVGSPATVADFMEDWMAVADLDGFNVGYVTTPGTFEDVVDLLVPELRRRGIYAPVGESGTMRERYLGQSHVRSDHVASGYKFGLNMPSTAGPDEYHSSSEPEISKHPSDQALTRWQKIENIIWDGGERSEEERRLVRRLDIFIMKKELGDCRLFRSLVRLGKPNAYVSGMKEDLNFEGAEYNYLSSFFIIGYCLGQIPSQLILTRVRPSYWLPTCELLWTITTFCFAAVQNVRDVLALRVVLGFLESPFAVGVLTIMGSWYTPRELSKRIAIFYSASYAASMFSGYLQAGIYKGMDGHLGLAGWRWLFIFCGVISLPFSIYGYFAIPDNPYTSKARWLKEEQREHARTRMEAFDRRAPVKLSWAKAKKILTHWPIYAFTATLIFQCIVTQPLNYFAVWLKALDKFSVYQINLIPTGAQAVGLVTTLAYSWLSDGLGGKRWEVLLIPGLVNLVGMIIVAIGPGFGATLFGYLLNGASWGFWPVLYAWANEICASDPEERAIVIGVAQTFGQAFIAWVPILILNTSKYAPKFTMGYSIMCGFSFLQIAMIFVIKWCADRESHHRRGLDEQNEEDDRISQQIHTTSIQDLKN</sequence>
<evidence type="ECO:0000256" key="9">
    <source>
        <dbReference type="SAM" id="Phobius"/>
    </source>
</evidence>
<feature type="transmembrane region" description="Helical" evidence="9">
    <location>
        <begin position="917"/>
        <end position="940"/>
    </location>
</feature>
<dbReference type="InterPro" id="IPR011701">
    <property type="entry name" value="MFS"/>
</dbReference>
<name>A0A364L0J0_TALAM</name>
<keyword evidence="4 9" id="KW-1133">Transmembrane helix</keyword>
<evidence type="ECO:0000313" key="11">
    <source>
        <dbReference type="EMBL" id="RAO69329.1"/>
    </source>
</evidence>
<keyword evidence="3 9" id="KW-0812">Transmembrane</keyword>
<comment type="similarity">
    <text evidence="6">Belongs to the NtaA/SnaA/DszA monooxygenase family.</text>
</comment>
<evidence type="ECO:0000313" key="12">
    <source>
        <dbReference type="Proteomes" id="UP000249363"/>
    </source>
</evidence>
<dbReference type="EMBL" id="MIKG01000009">
    <property type="protein sequence ID" value="RAO69329.1"/>
    <property type="molecule type" value="Genomic_DNA"/>
</dbReference>
<feature type="transmembrane region" description="Helical" evidence="9">
    <location>
        <begin position="828"/>
        <end position="846"/>
    </location>
</feature>
<dbReference type="Proteomes" id="UP000249363">
    <property type="component" value="Unassembled WGS sequence"/>
</dbReference>
<dbReference type="RefSeq" id="XP_040733845.1">
    <property type="nucleotide sequence ID" value="XM_040877807.1"/>
</dbReference>
<dbReference type="InterPro" id="IPR011251">
    <property type="entry name" value="Luciferase-like_dom"/>
</dbReference>
<keyword evidence="5 9" id="KW-0472">Membrane</keyword>
<dbReference type="AlphaFoldDB" id="A0A364L0J0"/>
<dbReference type="Pfam" id="PF00296">
    <property type="entry name" value="Bac_luciferase"/>
    <property type="match status" value="1"/>
</dbReference>
<accession>A0A364L0J0</accession>
<proteinExistence type="inferred from homology"/>
<evidence type="ECO:0000256" key="8">
    <source>
        <dbReference type="SAM" id="MobiDB-lite"/>
    </source>
</evidence>
<feature type="transmembrane region" description="Helical" evidence="9">
    <location>
        <begin position="852"/>
        <end position="872"/>
    </location>
</feature>
<dbReference type="Gene3D" id="1.20.1250.20">
    <property type="entry name" value="MFS general substrate transporter like domains"/>
    <property type="match status" value="2"/>
</dbReference>
<dbReference type="NCBIfam" id="TIGR03860">
    <property type="entry name" value="FMN_nitrolo"/>
    <property type="match status" value="1"/>
</dbReference>
<dbReference type="SUPFAM" id="SSF103473">
    <property type="entry name" value="MFS general substrate transporter"/>
    <property type="match status" value="1"/>
</dbReference>
<dbReference type="Gene3D" id="3.20.20.30">
    <property type="entry name" value="Luciferase-like domain"/>
    <property type="match status" value="1"/>
</dbReference>
<comment type="similarity">
    <text evidence="7">Belongs to the major facilitator superfamily. Allantoate permease family.</text>
</comment>
<dbReference type="GO" id="GO:0022857">
    <property type="term" value="F:transmembrane transporter activity"/>
    <property type="evidence" value="ECO:0007669"/>
    <property type="project" value="InterPro"/>
</dbReference>
<feature type="transmembrane region" description="Helical" evidence="9">
    <location>
        <begin position="689"/>
        <end position="711"/>
    </location>
</feature>
<evidence type="ECO:0000256" key="6">
    <source>
        <dbReference type="ARBA" id="ARBA00033748"/>
    </source>
</evidence>
<evidence type="ECO:0000256" key="4">
    <source>
        <dbReference type="ARBA" id="ARBA00022989"/>
    </source>
</evidence>
<feature type="compositionally biased region" description="Polar residues" evidence="8">
    <location>
        <begin position="961"/>
        <end position="974"/>
    </location>
</feature>
<comment type="caution">
    <text evidence="11">The sequence shown here is derived from an EMBL/GenBank/DDBJ whole genome shotgun (WGS) entry which is preliminary data.</text>
</comment>
<dbReference type="GeneID" id="63794557"/>
<evidence type="ECO:0000256" key="7">
    <source>
        <dbReference type="ARBA" id="ARBA00037968"/>
    </source>
</evidence>
<dbReference type="Pfam" id="PF07690">
    <property type="entry name" value="MFS_1"/>
    <property type="match status" value="1"/>
</dbReference>
<dbReference type="GO" id="GO:0016020">
    <property type="term" value="C:membrane"/>
    <property type="evidence" value="ECO:0007669"/>
    <property type="project" value="UniProtKB-SubCell"/>
</dbReference>
<dbReference type="InterPro" id="IPR020846">
    <property type="entry name" value="MFS_dom"/>
</dbReference>
<dbReference type="OrthoDB" id="3639251at2759"/>
<feature type="region of interest" description="Disordered" evidence="8">
    <location>
        <begin position="947"/>
        <end position="974"/>
    </location>
</feature>
<feature type="transmembrane region" description="Helical" evidence="9">
    <location>
        <begin position="793"/>
        <end position="816"/>
    </location>
</feature>